<dbReference type="InterPro" id="IPR017932">
    <property type="entry name" value="GATase_2_dom"/>
</dbReference>
<dbReference type="CDD" id="cd05008">
    <property type="entry name" value="SIS_GlmS_GlmD_1"/>
    <property type="match status" value="1"/>
</dbReference>
<dbReference type="FunFam" id="3.60.20.10:FF:000006">
    <property type="entry name" value="Glutamine--fructose-6-phosphate aminotransferase [isomerizing]"/>
    <property type="match status" value="1"/>
</dbReference>
<dbReference type="Pfam" id="PF13522">
    <property type="entry name" value="GATase_6"/>
    <property type="match status" value="1"/>
</dbReference>
<dbReference type="InterPro" id="IPR046348">
    <property type="entry name" value="SIS_dom_sf"/>
</dbReference>
<dbReference type="NCBIfam" id="NF001484">
    <property type="entry name" value="PRK00331.1"/>
    <property type="match status" value="1"/>
</dbReference>
<organism evidence="13 14">
    <name type="scientific">Candidatus Aphodocola excrementigallinarum</name>
    <dbReference type="NCBI Taxonomy" id="2840670"/>
    <lineage>
        <taxon>Bacteria</taxon>
        <taxon>Bacillati</taxon>
        <taxon>Bacillota</taxon>
        <taxon>Bacilli</taxon>
        <taxon>Candidatus Aphodocola</taxon>
    </lineage>
</organism>
<evidence type="ECO:0000313" key="14">
    <source>
        <dbReference type="Proteomes" id="UP000824074"/>
    </source>
</evidence>
<dbReference type="GO" id="GO:0005975">
    <property type="term" value="P:carbohydrate metabolic process"/>
    <property type="evidence" value="ECO:0007669"/>
    <property type="project" value="UniProtKB-UniRule"/>
</dbReference>
<dbReference type="CDD" id="cd00714">
    <property type="entry name" value="GFAT"/>
    <property type="match status" value="1"/>
</dbReference>
<dbReference type="Gene3D" id="3.40.50.10490">
    <property type="entry name" value="Glucose-6-phosphate isomerase like protein, domain 1"/>
    <property type="match status" value="2"/>
</dbReference>
<dbReference type="InterPro" id="IPR035466">
    <property type="entry name" value="GlmS/AgaS_SIS"/>
</dbReference>
<dbReference type="InterPro" id="IPR005855">
    <property type="entry name" value="GFAT"/>
</dbReference>
<dbReference type="PANTHER" id="PTHR10937">
    <property type="entry name" value="GLUCOSAMINE--FRUCTOSE-6-PHOSPHATE AMINOTRANSFERASE, ISOMERIZING"/>
    <property type="match status" value="1"/>
</dbReference>
<dbReference type="GO" id="GO:0006487">
    <property type="term" value="P:protein N-linked glycosylation"/>
    <property type="evidence" value="ECO:0007669"/>
    <property type="project" value="TreeGrafter"/>
</dbReference>
<dbReference type="GO" id="GO:0004360">
    <property type="term" value="F:glutamine-fructose-6-phosphate transaminase (isomerizing) activity"/>
    <property type="evidence" value="ECO:0007669"/>
    <property type="project" value="UniProtKB-UniRule"/>
</dbReference>
<reference evidence="13" key="1">
    <citation type="submission" date="2020-10" db="EMBL/GenBank/DDBJ databases">
        <authorList>
            <person name="Gilroy R."/>
        </authorList>
    </citation>
    <scope>NUCLEOTIDE SEQUENCE</scope>
    <source>
        <strain evidence="13">CHK193-30670</strain>
    </source>
</reference>
<dbReference type="HAMAP" id="MF_00164">
    <property type="entry name" value="GlmS"/>
    <property type="match status" value="1"/>
</dbReference>
<dbReference type="InterPro" id="IPR035490">
    <property type="entry name" value="GlmS/FrlB_SIS"/>
</dbReference>
<comment type="function">
    <text evidence="10">Catalyzes the first step in hexosamine metabolism, converting fructose-6P into glucosamine-6P using glutamine as a nitrogen source.</text>
</comment>
<protein>
    <recommendedName>
        <fullName evidence="4 10">Glutamine--fructose-6-phosphate aminotransferase [isomerizing]</fullName>
        <ecNumber evidence="3 10">2.6.1.16</ecNumber>
    </recommendedName>
    <alternativeName>
        <fullName evidence="10">D-fructose-6-phosphate amidotransferase</fullName>
    </alternativeName>
    <alternativeName>
        <fullName evidence="10">GFAT</fullName>
    </alternativeName>
    <alternativeName>
        <fullName evidence="10">Glucosamine-6-phosphate synthase</fullName>
    </alternativeName>
    <alternativeName>
        <fullName evidence="10">Hexosephosphate aminotransferase</fullName>
    </alternativeName>
    <alternativeName>
        <fullName evidence="10">L-glutamine--D-fructose-6-phosphate amidotransferase</fullName>
    </alternativeName>
</protein>
<dbReference type="GO" id="GO:0006047">
    <property type="term" value="P:UDP-N-acetylglucosamine metabolic process"/>
    <property type="evidence" value="ECO:0007669"/>
    <property type="project" value="TreeGrafter"/>
</dbReference>
<reference evidence="13" key="2">
    <citation type="journal article" date="2021" name="PeerJ">
        <title>Extensive microbial diversity within the chicken gut microbiome revealed by metagenomics and culture.</title>
        <authorList>
            <person name="Gilroy R."/>
            <person name="Ravi A."/>
            <person name="Getino M."/>
            <person name="Pursley I."/>
            <person name="Horton D.L."/>
            <person name="Alikhan N.F."/>
            <person name="Baker D."/>
            <person name="Gharbi K."/>
            <person name="Hall N."/>
            <person name="Watson M."/>
            <person name="Adriaenssens E.M."/>
            <person name="Foster-Nyarko E."/>
            <person name="Jarju S."/>
            <person name="Secka A."/>
            <person name="Antonio M."/>
            <person name="Oren A."/>
            <person name="Chaudhuri R.R."/>
            <person name="La Ragione R."/>
            <person name="Hildebrand F."/>
            <person name="Pallen M.J."/>
        </authorList>
    </citation>
    <scope>NUCLEOTIDE SEQUENCE</scope>
    <source>
        <strain evidence="13">CHK193-30670</strain>
    </source>
</reference>
<keyword evidence="6 10" id="KW-0032">Aminotransferase</keyword>
<feature type="domain" description="SIS" evidence="12">
    <location>
        <begin position="452"/>
        <end position="593"/>
    </location>
</feature>
<dbReference type="InterPro" id="IPR029055">
    <property type="entry name" value="Ntn_hydrolases_N"/>
</dbReference>
<dbReference type="AlphaFoldDB" id="A0A9D1IQ22"/>
<dbReference type="Gene3D" id="3.60.20.10">
    <property type="entry name" value="Glutamine Phosphoribosylpyrophosphate, subunit 1, domain 1"/>
    <property type="match status" value="1"/>
</dbReference>
<dbReference type="Proteomes" id="UP000824074">
    <property type="component" value="Unassembled WGS sequence"/>
</dbReference>
<keyword evidence="5 10" id="KW-0963">Cytoplasm</keyword>
<comment type="caution">
    <text evidence="13">The sequence shown here is derived from an EMBL/GenBank/DDBJ whole genome shotgun (WGS) entry which is preliminary data.</text>
</comment>
<evidence type="ECO:0000256" key="3">
    <source>
        <dbReference type="ARBA" id="ARBA00012916"/>
    </source>
</evidence>
<dbReference type="CDD" id="cd05009">
    <property type="entry name" value="SIS_GlmS_GlmD_2"/>
    <property type="match status" value="1"/>
</dbReference>
<comment type="subunit">
    <text evidence="10">Homodimer.</text>
</comment>
<evidence type="ECO:0000313" key="13">
    <source>
        <dbReference type="EMBL" id="HIU39839.1"/>
    </source>
</evidence>
<dbReference type="EC" id="2.6.1.16" evidence="3 10"/>
<feature type="domain" description="SIS" evidence="12">
    <location>
        <begin position="280"/>
        <end position="425"/>
    </location>
</feature>
<evidence type="ECO:0000256" key="5">
    <source>
        <dbReference type="ARBA" id="ARBA00022490"/>
    </source>
</evidence>
<evidence type="ECO:0000256" key="10">
    <source>
        <dbReference type="HAMAP-Rule" id="MF_00164"/>
    </source>
</evidence>
<dbReference type="Pfam" id="PF01380">
    <property type="entry name" value="SIS"/>
    <property type="match status" value="2"/>
</dbReference>
<proteinExistence type="inferred from homology"/>
<dbReference type="EMBL" id="DVMT01000013">
    <property type="protein sequence ID" value="HIU39839.1"/>
    <property type="molecule type" value="Genomic_DNA"/>
</dbReference>
<evidence type="ECO:0000256" key="7">
    <source>
        <dbReference type="ARBA" id="ARBA00022679"/>
    </source>
</evidence>
<feature type="active site" description="For Fru-6P isomerization activity" evidence="10">
    <location>
        <position position="598"/>
    </location>
</feature>
<dbReference type="SUPFAM" id="SSF53697">
    <property type="entry name" value="SIS domain"/>
    <property type="match status" value="1"/>
</dbReference>
<dbReference type="GO" id="GO:0006002">
    <property type="term" value="P:fructose 6-phosphate metabolic process"/>
    <property type="evidence" value="ECO:0007669"/>
    <property type="project" value="TreeGrafter"/>
</dbReference>
<dbReference type="FunFam" id="3.40.50.10490:FF:000022">
    <property type="entry name" value="Glutamine--fructose-6-phosphate aminotransferase [isomerizing]"/>
    <property type="match status" value="1"/>
</dbReference>
<evidence type="ECO:0000256" key="2">
    <source>
        <dbReference type="ARBA" id="ARBA00004496"/>
    </source>
</evidence>
<comment type="catalytic activity">
    <reaction evidence="1 10">
        <text>D-fructose 6-phosphate + L-glutamine = D-glucosamine 6-phosphate + L-glutamate</text>
        <dbReference type="Rhea" id="RHEA:13237"/>
        <dbReference type="ChEBI" id="CHEBI:29985"/>
        <dbReference type="ChEBI" id="CHEBI:58359"/>
        <dbReference type="ChEBI" id="CHEBI:58725"/>
        <dbReference type="ChEBI" id="CHEBI:61527"/>
        <dbReference type="EC" id="2.6.1.16"/>
    </reaction>
</comment>
<evidence type="ECO:0000259" key="12">
    <source>
        <dbReference type="PROSITE" id="PS51464"/>
    </source>
</evidence>
<evidence type="ECO:0000256" key="9">
    <source>
        <dbReference type="ARBA" id="ARBA00022962"/>
    </source>
</evidence>
<evidence type="ECO:0000259" key="11">
    <source>
        <dbReference type="PROSITE" id="PS51278"/>
    </source>
</evidence>
<keyword evidence="8" id="KW-0677">Repeat</keyword>
<evidence type="ECO:0000256" key="6">
    <source>
        <dbReference type="ARBA" id="ARBA00022576"/>
    </source>
</evidence>
<dbReference type="PROSITE" id="PS51464">
    <property type="entry name" value="SIS"/>
    <property type="match status" value="2"/>
</dbReference>
<dbReference type="InterPro" id="IPR047084">
    <property type="entry name" value="GFAT_N"/>
</dbReference>
<keyword evidence="9" id="KW-0315">Glutamine amidotransferase</keyword>
<keyword evidence="7 10" id="KW-0808">Transferase</keyword>
<dbReference type="FunFam" id="3.40.50.10490:FF:000001">
    <property type="entry name" value="Glutamine--fructose-6-phosphate aminotransferase [isomerizing]"/>
    <property type="match status" value="1"/>
</dbReference>
<dbReference type="NCBIfam" id="TIGR01135">
    <property type="entry name" value="glmS"/>
    <property type="match status" value="1"/>
</dbReference>
<dbReference type="GO" id="GO:0005829">
    <property type="term" value="C:cytosol"/>
    <property type="evidence" value="ECO:0007669"/>
    <property type="project" value="TreeGrafter"/>
</dbReference>
<gene>
    <name evidence="10 13" type="primary">glmS</name>
    <name evidence="13" type="ORF">IAB68_00865</name>
</gene>
<dbReference type="PROSITE" id="PS51278">
    <property type="entry name" value="GATASE_TYPE_2"/>
    <property type="match status" value="1"/>
</dbReference>
<dbReference type="SUPFAM" id="SSF56235">
    <property type="entry name" value="N-terminal nucleophile aminohydrolases (Ntn hydrolases)"/>
    <property type="match status" value="1"/>
</dbReference>
<comment type="subcellular location">
    <subcellularLocation>
        <location evidence="2 10">Cytoplasm</location>
    </subcellularLocation>
</comment>
<dbReference type="PANTHER" id="PTHR10937:SF0">
    <property type="entry name" value="GLUTAMINE--FRUCTOSE-6-PHOSPHATE TRANSAMINASE (ISOMERIZING)"/>
    <property type="match status" value="1"/>
</dbReference>
<evidence type="ECO:0000256" key="4">
    <source>
        <dbReference type="ARBA" id="ARBA00016090"/>
    </source>
</evidence>
<feature type="initiator methionine" description="Removed" evidence="10">
    <location>
        <position position="1"/>
    </location>
</feature>
<dbReference type="GO" id="GO:0097367">
    <property type="term" value="F:carbohydrate derivative binding"/>
    <property type="evidence" value="ECO:0007669"/>
    <property type="project" value="InterPro"/>
</dbReference>
<accession>A0A9D1IQ22</accession>
<feature type="domain" description="Glutamine amidotransferase type-2" evidence="11">
    <location>
        <begin position="2"/>
        <end position="217"/>
    </location>
</feature>
<evidence type="ECO:0000256" key="1">
    <source>
        <dbReference type="ARBA" id="ARBA00001031"/>
    </source>
</evidence>
<sequence>MCGIVGYVGNDDNCVCVLIDGLKRLDYRGYDSSGIAYFNNEKLNIIKEEGKLTNLISKVNLDSKSNIGIGHTRWATHGAANKENAHPHKTGKFTIVHNGIIENYDELKKDLIKKGYKFKSDTDTEVISALLDYLYSKEKDILKVIQKLNYFLKGSYALGILCDDDKDTLYALKKNSPLIIGVSDDKNYIASDVPAILNKTKKYVALEDGCYAKITKDELKIFKDGKKVDFKVKEFEYDDSSIDKQGYEHFMLKEINEQPEVFKKTTNPYIKNNFEWLLQKMPDFTKYKCIRIVACGSATHAGLIGKQMIEKYANCEVNVETASEFRYRKQFLKDDELVIVISQSGETADTLEALKIAKDNGNDTLGIINEKGSTIAREAKMVLYTEAGKEIAVATTKAYSAQVAMLSLIALNLSLKKDLIDKKEIKELLKDVKKIPDYMQELLSNKELYRKIANDIKDYNDVFFIGREVDYALAQEGSLKLKEISYTHSEAYAAGELKHGTISLIDEGTPVVSIVTDDEIAPKTISNIKEVKSRGAYVIGITNDSCDSVSDYYDELIKIPKVNDLFQPLLAIIPLQMIAYELAKIKGCNIDKPKNLAKSVTVE</sequence>
<dbReference type="InterPro" id="IPR001347">
    <property type="entry name" value="SIS_dom"/>
</dbReference>
<evidence type="ECO:0000256" key="8">
    <source>
        <dbReference type="ARBA" id="ARBA00022737"/>
    </source>
</evidence>
<feature type="active site" description="Nucleophile; for GATase activity" evidence="10">
    <location>
        <position position="2"/>
    </location>
</feature>
<name>A0A9D1IQ22_9FIRM</name>